<reference evidence="1" key="2">
    <citation type="submission" date="2018-08" db="UniProtKB">
        <authorList>
            <consortium name="EnsemblPlants"/>
        </authorList>
    </citation>
    <scope>IDENTIFICATION</scope>
    <source>
        <strain evidence="1">Yugu1</strain>
    </source>
</reference>
<dbReference type="InParanoid" id="K4AN99"/>
<organism evidence="1 2">
    <name type="scientific">Setaria italica</name>
    <name type="common">Foxtail millet</name>
    <name type="synonym">Panicum italicum</name>
    <dbReference type="NCBI Taxonomy" id="4555"/>
    <lineage>
        <taxon>Eukaryota</taxon>
        <taxon>Viridiplantae</taxon>
        <taxon>Streptophyta</taxon>
        <taxon>Embryophyta</taxon>
        <taxon>Tracheophyta</taxon>
        <taxon>Spermatophyta</taxon>
        <taxon>Magnoliopsida</taxon>
        <taxon>Liliopsida</taxon>
        <taxon>Poales</taxon>
        <taxon>Poaceae</taxon>
        <taxon>PACMAD clade</taxon>
        <taxon>Panicoideae</taxon>
        <taxon>Panicodae</taxon>
        <taxon>Paniceae</taxon>
        <taxon>Cenchrinae</taxon>
        <taxon>Setaria</taxon>
    </lineage>
</organism>
<dbReference type="HOGENOM" id="CLU_3176380_0_0_1"/>
<dbReference type="EMBL" id="AGNK02005548">
    <property type="status" value="NOT_ANNOTATED_CDS"/>
    <property type="molecule type" value="Genomic_DNA"/>
</dbReference>
<evidence type="ECO:0000313" key="2">
    <source>
        <dbReference type="Proteomes" id="UP000004995"/>
    </source>
</evidence>
<proteinExistence type="predicted"/>
<reference evidence="2" key="1">
    <citation type="journal article" date="2012" name="Nat. Biotechnol.">
        <title>Reference genome sequence of the model plant Setaria.</title>
        <authorList>
            <person name="Bennetzen J.L."/>
            <person name="Schmutz J."/>
            <person name="Wang H."/>
            <person name="Percifield R."/>
            <person name="Hawkins J."/>
            <person name="Pontaroli A.C."/>
            <person name="Estep M."/>
            <person name="Feng L."/>
            <person name="Vaughn J.N."/>
            <person name="Grimwood J."/>
            <person name="Jenkins J."/>
            <person name="Barry K."/>
            <person name="Lindquist E."/>
            <person name="Hellsten U."/>
            <person name="Deshpande S."/>
            <person name="Wang X."/>
            <person name="Wu X."/>
            <person name="Mitros T."/>
            <person name="Triplett J."/>
            <person name="Yang X."/>
            <person name="Ye C.Y."/>
            <person name="Mauro-Herrera M."/>
            <person name="Wang L."/>
            <person name="Li P."/>
            <person name="Sharma M."/>
            <person name="Sharma R."/>
            <person name="Ronald P.C."/>
            <person name="Panaud O."/>
            <person name="Kellogg E.A."/>
            <person name="Brutnell T.P."/>
            <person name="Doust A.N."/>
            <person name="Tuskan G.A."/>
            <person name="Rokhsar D."/>
            <person name="Devos K.M."/>
        </authorList>
    </citation>
    <scope>NUCLEOTIDE SEQUENCE [LARGE SCALE GENOMIC DNA]</scope>
    <source>
        <strain evidence="2">cv. Yugu1</strain>
    </source>
</reference>
<dbReference type="Proteomes" id="UP000004995">
    <property type="component" value="Unassembled WGS sequence"/>
</dbReference>
<evidence type="ECO:0000313" key="1">
    <source>
        <dbReference type="EnsemblPlants" id="KQK88550"/>
    </source>
</evidence>
<dbReference type="AlphaFoldDB" id="K4AN99"/>
<dbReference type="Gramene" id="KQK88550">
    <property type="protein sequence ID" value="KQK88550"/>
    <property type="gene ID" value="SETIT_040396mg"/>
</dbReference>
<keyword evidence="2" id="KW-1185">Reference proteome</keyword>
<accession>K4AN99</accession>
<sequence>MHGIASPSNTSLIPFKPCYNPTGGSYRKINQRPNQLGSSLSHICFHN</sequence>
<dbReference type="EnsemblPlants" id="KQK88550">
    <property type="protein sequence ID" value="KQK88550"/>
    <property type="gene ID" value="SETIT_040396mg"/>
</dbReference>
<name>K4AN99_SETIT</name>
<protein>
    <submittedName>
        <fullName evidence="1">Uncharacterized protein</fullName>
    </submittedName>
</protein>